<protein>
    <submittedName>
        <fullName evidence="1">Uncharacterized protein</fullName>
    </submittedName>
</protein>
<organism evidence="1 2">
    <name type="scientific">Aspergillus wentii DTO 134E9</name>
    <dbReference type="NCBI Taxonomy" id="1073089"/>
    <lineage>
        <taxon>Eukaryota</taxon>
        <taxon>Fungi</taxon>
        <taxon>Dikarya</taxon>
        <taxon>Ascomycota</taxon>
        <taxon>Pezizomycotina</taxon>
        <taxon>Eurotiomycetes</taxon>
        <taxon>Eurotiomycetidae</taxon>
        <taxon>Eurotiales</taxon>
        <taxon>Aspergillaceae</taxon>
        <taxon>Aspergillus</taxon>
        <taxon>Aspergillus subgen. Cremei</taxon>
    </lineage>
</organism>
<dbReference type="RefSeq" id="XP_040693116.1">
    <property type="nucleotide sequence ID" value="XM_040834665.1"/>
</dbReference>
<sequence>MGPESLCSCLNLPCCIAVSSRSVRTFRNVCRRLSNCFAQASIPSGQYSGCSRSNHHRGAWENSTGAAYANSQSITPTICRFLLTNTLEGRRLSHHILKGPWSFAEWASRPFLASLEKSCLATSLRRQSSAESTASFRWWDKCSRCNSA</sequence>
<accession>A0A1L9RWW9</accession>
<evidence type="ECO:0000313" key="2">
    <source>
        <dbReference type="Proteomes" id="UP000184383"/>
    </source>
</evidence>
<evidence type="ECO:0000313" key="1">
    <source>
        <dbReference type="EMBL" id="OJJ39440.1"/>
    </source>
</evidence>
<keyword evidence="2" id="KW-1185">Reference proteome</keyword>
<dbReference type="GeneID" id="63750513"/>
<dbReference type="Proteomes" id="UP000184383">
    <property type="component" value="Unassembled WGS sequence"/>
</dbReference>
<dbReference type="AlphaFoldDB" id="A0A1L9RWW9"/>
<dbReference type="EMBL" id="KV878210">
    <property type="protein sequence ID" value="OJJ39440.1"/>
    <property type="molecule type" value="Genomic_DNA"/>
</dbReference>
<gene>
    <name evidence="1" type="ORF">ASPWEDRAFT_373975</name>
</gene>
<dbReference type="VEuPathDB" id="FungiDB:ASPWEDRAFT_373975"/>
<reference evidence="2" key="1">
    <citation type="journal article" date="2017" name="Genome Biol.">
        <title>Comparative genomics reveals high biological diversity and specific adaptations in the industrially and medically important fungal genus Aspergillus.</title>
        <authorList>
            <person name="de Vries R.P."/>
            <person name="Riley R."/>
            <person name="Wiebenga A."/>
            <person name="Aguilar-Osorio G."/>
            <person name="Amillis S."/>
            <person name="Uchima C.A."/>
            <person name="Anderluh G."/>
            <person name="Asadollahi M."/>
            <person name="Askin M."/>
            <person name="Barry K."/>
            <person name="Battaglia E."/>
            <person name="Bayram O."/>
            <person name="Benocci T."/>
            <person name="Braus-Stromeyer S.A."/>
            <person name="Caldana C."/>
            <person name="Canovas D."/>
            <person name="Cerqueira G.C."/>
            <person name="Chen F."/>
            <person name="Chen W."/>
            <person name="Choi C."/>
            <person name="Clum A."/>
            <person name="Dos Santos R.A."/>
            <person name="Damasio A.R."/>
            <person name="Diallinas G."/>
            <person name="Emri T."/>
            <person name="Fekete E."/>
            <person name="Flipphi M."/>
            <person name="Freyberg S."/>
            <person name="Gallo A."/>
            <person name="Gournas C."/>
            <person name="Habgood R."/>
            <person name="Hainaut M."/>
            <person name="Harispe M.L."/>
            <person name="Henrissat B."/>
            <person name="Hilden K.S."/>
            <person name="Hope R."/>
            <person name="Hossain A."/>
            <person name="Karabika E."/>
            <person name="Karaffa L."/>
            <person name="Karanyi Z."/>
            <person name="Krasevec N."/>
            <person name="Kuo A."/>
            <person name="Kusch H."/>
            <person name="LaButti K."/>
            <person name="Lagendijk E.L."/>
            <person name="Lapidus A."/>
            <person name="Levasseur A."/>
            <person name="Lindquist E."/>
            <person name="Lipzen A."/>
            <person name="Logrieco A.F."/>
            <person name="MacCabe A."/>
            <person name="Maekelae M.R."/>
            <person name="Malavazi I."/>
            <person name="Melin P."/>
            <person name="Meyer V."/>
            <person name="Mielnichuk N."/>
            <person name="Miskei M."/>
            <person name="Molnar A.P."/>
            <person name="Mule G."/>
            <person name="Ngan C.Y."/>
            <person name="Orejas M."/>
            <person name="Orosz E."/>
            <person name="Ouedraogo J.P."/>
            <person name="Overkamp K.M."/>
            <person name="Park H.-S."/>
            <person name="Perrone G."/>
            <person name="Piumi F."/>
            <person name="Punt P.J."/>
            <person name="Ram A.F."/>
            <person name="Ramon A."/>
            <person name="Rauscher S."/>
            <person name="Record E."/>
            <person name="Riano-Pachon D.M."/>
            <person name="Robert V."/>
            <person name="Roehrig J."/>
            <person name="Ruller R."/>
            <person name="Salamov A."/>
            <person name="Salih N.S."/>
            <person name="Samson R.A."/>
            <person name="Sandor E."/>
            <person name="Sanguinetti M."/>
            <person name="Schuetze T."/>
            <person name="Sepcic K."/>
            <person name="Shelest E."/>
            <person name="Sherlock G."/>
            <person name="Sophianopoulou V."/>
            <person name="Squina F.M."/>
            <person name="Sun H."/>
            <person name="Susca A."/>
            <person name="Todd R.B."/>
            <person name="Tsang A."/>
            <person name="Unkles S.E."/>
            <person name="van de Wiele N."/>
            <person name="van Rossen-Uffink D."/>
            <person name="Oliveira J.V."/>
            <person name="Vesth T.C."/>
            <person name="Visser J."/>
            <person name="Yu J.-H."/>
            <person name="Zhou M."/>
            <person name="Andersen M.R."/>
            <person name="Archer D.B."/>
            <person name="Baker S.E."/>
            <person name="Benoit I."/>
            <person name="Brakhage A.A."/>
            <person name="Braus G.H."/>
            <person name="Fischer R."/>
            <person name="Frisvad J.C."/>
            <person name="Goldman G.H."/>
            <person name="Houbraken J."/>
            <person name="Oakley B."/>
            <person name="Pocsi I."/>
            <person name="Scazzocchio C."/>
            <person name="Seiboth B."/>
            <person name="vanKuyk P.A."/>
            <person name="Wortman J."/>
            <person name="Dyer P.S."/>
            <person name="Grigoriev I.V."/>
        </authorList>
    </citation>
    <scope>NUCLEOTIDE SEQUENCE [LARGE SCALE GENOMIC DNA]</scope>
    <source>
        <strain evidence="2">DTO 134E9</strain>
    </source>
</reference>
<name>A0A1L9RWW9_ASPWE</name>
<proteinExistence type="predicted"/>